<evidence type="ECO:0000256" key="8">
    <source>
        <dbReference type="ARBA" id="ARBA00023143"/>
    </source>
</evidence>
<dbReference type="PANTHER" id="PTHR30065:SF1">
    <property type="entry name" value="SURFACE PRESENTATION OF ANTIGENS PROTEIN SPAR"/>
    <property type="match status" value="1"/>
</dbReference>
<feature type="transmembrane region" description="Helical" evidence="10">
    <location>
        <begin position="212"/>
        <end position="238"/>
    </location>
</feature>
<evidence type="ECO:0000256" key="4">
    <source>
        <dbReference type="ARBA" id="ARBA00022475"/>
    </source>
</evidence>
<proteinExistence type="inferred from homology"/>
<dbReference type="InterPro" id="IPR006303">
    <property type="entry name" value="FliR"/>
</dbReference>
<evidence type="ECO:0000256" key="5">
    <source>
        <dbReference type="ARBA" id="ARBA00022692"/>
    </source>
</evidence>
<dbReference type="GO" id="GO:0006605">
    <property type="term" value="P:protein targeting"/>
    <property type="evidence" value="ECO:0007669"/>
    <property type="project" value="UniProtKB-UniRule"/>
</dbReference>
<comment type="subcellular location">
    <subcellularLocation>
        <location evidence="10">Cell membrane</location>
        <topology evidence="10">Multi-pass membrane protein</topology>
    </subcellularLocation>
    <subcellularLocation>
        <location evidence="10">Bacterial flagellum basal body</location>
    </subcellularLocation>
</comment>
<evidence type="ECO:0000256" key="10">
    <source>
        <dbReference type="RuleBase" id="RU362071"/>
    </source>
</evidence>
<gene>
    <name evidence="11" type="ORF">AZI86_03510</name>
</gene>
<keyword evidence="11" id="KW-0966">Cell projection</keyword>
<keyword evidence="12" id="KW-1185">Reference proteome</keyword>
<keyword evidence="6 10" id="KW-1133">Transmembrane helix</keyword>
<feature type="transmembrane region" description="Helical" evidence="10">
    <location>
        <begin position="175"/>
        <end position="200"/>
    </location>
</feature>
<dbReference type="GO" id="GO:0005886">
    <property type="term" value="C:plasma membrane"/>
    <property type="evidence" value="ECO:0007669"/>
    <property type="project" value="UniProtKB-SubCell"/>
</dbReference>
<dbReference type="EMBL" id="LUKE01000001">
    <property type="protein sequence ID" value="KYG66142.1"/>
    <property type="molecule type" value="Genomic_DNA"/>
</dbReference>
<dbReference type="GO" id="GO:0009425">
    <property type="term" value="C:bacterial-type flagellum basal body"/>
    <property type="evidence" value="ECO:0007669"/>
    <property type="project" value="UniProtKB-SubCell"/>
</dbReference>
<name>A0A150WNT5_BDEBC</name>
<dbReference type="NCBIfam" id="TIGR01400">
    <property type="entry name" value="fliR"/>
    <property type="match status" value="1"/>
</dbReference>
<evidence type="ECO:0000313" key="12">
    <source>
        <dbReference type="Proteomes" id="UP000075320"/>
    </source>
</evidence>
<dbReference type="GO" id="GO:0044780">
    <property type="term" value="P:bacterial-type flagellum assembly"/>
    <property type="evidence" value="ECO:0007669"/>
    <property type="project" value="UniProtKB-UniRule"/>
</dbReference>
<protein>
    <recommendedName>
        <fullName evidence="3 9">Flagellar biosynthetic protein FliR</fullName>
    </recommendedName>
</protein>
<accession>A0A150WNT5</accession>
<comment type="function">
    <text evidence="1 10">Role in flagellar biosynthesis.</text>
</comment>
<dbReference type="PANTHER" id="PTHR30065">
    <property type="entry name" value="FLAGELLAR BIOSYNTHETIC PROTEIN FLIR"/>
    <property type="match status" value="1"/>
</dbReference>
<evidence type="ECO:0000256" key="1">
    <source>
        <dbReference type="ARBA" id="ARBA00002578"/>
    </source>
</evidence>
<evidence type="ECO:0000256" key="9">
    <source>
        <dbReference type="NCBIfam" id="TIGR01400"/>
    </source>
</evidence>
<dbReference type="InterPro" id="IPR002010">
    <property type="entry name" value="T3SS_IM_R"/>
</dbReference>
<evidence type="ECO:0000256" key="3">
    <source>
        <dbReference type="ARBA" id="ARBA00021717"/>
    </source>
</evidence>
<evidence type="ECO:0000256" key="2">
    <source>
        <dbReference type="ARBA" id="ARBA00009772"/>
    </source>
</evidence>
<feature type="transmembrane region" description="Helical" evidence="10">
    <location>
        <begin position="133"/>
        <end position="155"/>
    </location>
</feature>
<sequence>MINWNAMTEAQILLFALVLLRMIAFVVSSAIFGSPSINTPVKVLLSIVMAVVLFPTVRTGNVDYSLISGEIISLAARELIVGLSLGFLTRLFFFAVTMTGDLVALSVGLSSAQLYNPMMGTHGNTIDQFYSTLGTLIFLAINGHHMLLSGIAQSYELVPVSSLALKTGAFAEMAVYGQTVMLMAIKMCAPVLVTIFLANLAMGILGRAVPQINVLVTSMPVTIMLGMAVVFLCLPLLIAEMTGIAELTADKLFQVMKAL</sequence>
<evidence type="ECO:0000256" key="6">
    <source>
        <dbReference type="ARBA" id="ARBA00022989"/>
    </source>
</evidence>
<keyword evidence="11" id="KW-0969">Cilium</keyword>
<evidence type="ECO:0000256" key="7">
    <source>
        <dbReference type="ARBA" id="ARBA00023136"/>
    </source>
</evidence>
<keyword evidence="4 10" id="KW-1003">Cell membrane</keyword>
<comment type="similarity">
    <text evidence="2 10">Belongs to the FliR/MopE/SpaR family.</text>
</comment>
<comment type="caution">
    <text evidence="11">The sequence shown here is derived from an EMBL/GenBank/DDBJ whole genome shotgun (WGS) entry which is preliminary data.</text>
</comment>
<evidence type="ECO:0000313" key="11">
    <source>
        <dbReference type="EMBL" id="KYG66142.1"/>
    </source>
</evidence>
<dbReference type="Pfam" id="PF01311">
    <property type="entry name" value="Bac_export_1"/>
    <property type="match status" value="1"/>
</dbReference>
<keyword evidence="11" id="KW-0282">Flagellum</keyword>
<organism evidence="11 12">
    <name type="scientific">Bdellovibrio bacteriovorus</name>
    <dbReference type="NCBI Taxonomy" id="959"/>
    <lineage>
        <taxon>Bacteria</taxon>
        <taxon>Pseudomonadati</taxon>
        <taxon>Bdellovibrionota</taxon>
        <taxon>Bdellovibrionia</taxon>
        <taxon>Bdellovibrionales</taxon>
        <taxon>Pseudobdellovibrionaceae</taxon>
        <taxon>Bdellovibrio</taxon>
    </lineage>
</organism>
<dbReference type="RefSeq" id="WP_061833708.1">
    <property type="nucleotide sequence ID" value="NZ_LUKE01000001.1"/>
</dbReference>
<reference evidence="11 12" key="1">
    <citation type="submission" date="2016-03" db="EMBL/GenBank/DDBJ databases">
        <authorList>
            <person name="Ploux O."/>
        </authorList>
    </citation>
    <scope>NUCLEOTIDE SEQUENCE [LARGE SCALE GENOMIC DNA]</scope>
    <source>
        <strain evidence="11 12">R0</strain>
    </source>
</reference>
<keyword evidence="8 10" id="KW-0975">Bacterial flagellum</keyword>
<dbReference type="OrthoDB" id="9797790at2"/>
<dbReference type="PRINTS" id="PR00953">
    <property type="entry name" value="TYPE3IMRPROT"/>
</dbReference>
<feature type="transmembrane region" description="Helical" evidence="10">
    <location>
        <begin position="91"/>
        <end position="112"/>
    </location>
</feature>
<dbReference type="AlphaFoldDB" id="A0A150WNT5"/>
<keyword evidence="5 10" id="KW-0812">Transmembrane</keyword>
<keyword evidence="7 10" id="KW-0472">Membrane</keyword>
<feature type="transmembrane region" description="Helical" evidence="10">
    <location>
        <begin position="12"/>
        <end position="33"/>
    </location>
</feature>
<dbReference type="Proteomes" id="UP000075320">
    <property type="component" value="Unassembled WGS sequence"/>
</dbReference>